<organism evidence="1 2">
    <name type="scientific">Methanobrevibacter millerae</name>
    <dbReference type="NCBI Taxonomy" id="230361"/>
    <lineage>
        <taxon>Archaea</taxon>
        <taxon>Methanobacteriati</taxon>
        <taxon>Methanobacteriota</taxon>
        <taxon>Methanomada group</taxon>
        <taxon>Methanobacteria</taxon>
        <taxon>Methanobacteriales</taxon>
        <taxon>Methanobacteriaceae</taxon>
        <taxon>Methanobrevibacter</taxon>
    </lineage>
</organism>
<dbReference type="PATRIC" id="fig|230361.4.peg.1538"/>
<evidence type="ECO:0000313" key="1">
    <source>
        <dbReference type="EMBL" id="ALT69271.1"/>
    </source>
</evidence>
<dbReference type="InterPro" id="IPR008964">
    <property type="entry name" value="Invasin/intimin_cell_adhesion"/>
</dbReference>
<dbReference type="EMBL" id="CP011266">
    <property type="protein sequence ID" value="ALT69271.1"/>
    <property type="molecule type" value="Genomic_DNA"/>
</dbReference>
<dbReference type="KEGG" id="mmil:sm9_1491"/>
<gene>
    <name evidence="1" type="ORF">sm9_1491</name>
</gene>
<protein>
    <submittedName>
        <fullName evidence="1">Adhesin-like protein</fullName>
    </submittedName>
</protein>
<dbReference type="Gene3D" id="2.60.40.10">
    <property type="entry name" value="Immunoglobulins"/>
    <property type="match status" value="1"/>
</dbReference>
<reference evidence="1 2" key="1">
    <citation type="submission" date="2015-04" db="EMBL/GenBank/DDBJ databases">
        <title>The complete genome sequence of the rumen methanogen Methanobrevibacter millerae SM9.</title>
        <authorList>
            <person name="Leahy S.C."/>
            <person name="Kelly W.J."/>
            <person name="Pacheco D.M."/>
            <person name="Li D."/>
            <person name="Altermann E."/>
            <person name="Attwood G.T."/>
        </authorList>
    </citation>
    <scope>NUCLEOTIDE SEQUENCE [LARGE SCALE GENOMIC DNA]</scope>
    <source>
        <strain evidence="1 2">SM9</strain>
    </source>
</reference>
<dbReference type="AlphaFoldDB" id="A0A0U3E5K1"/>
<name>A0A0U3E5K1_9EURY</name>
<proteinExistence type="predicted"/>
<sequence length="124" mass="13247">MVKNMNKKIILGLLVLVLATSVVYAAAQDSQMEVTSPDKLKNGDFFNLTLTAKDGSPIANQVVDIIVIAESGEKNHINFTTGNDGKLGFGIAGVNPGKYTFNCTFNGTSDYNTCNLAKELTIEA</sequence>
<dbReference type="Proteomes" id="UP000067738">
    <property type="component" value="Chromosome"/>
</dbReference>
<accession>A0A0U3E5K1</accession>
<keyword evidence="2" id="KW-1185">Reference proteome</keyword>
<dbReference type="SUPFAM" id="SSF49373">
    <property type="entry name" value="Invasin/intimin cell-adhesion fragments"/>
    <property type="match status" value="1"/>
</dbReference>
<dbReference type="InterPro" id="IPR013783">
    <property type="entry name" value="Ig-like_fold"/>
</dbReference>
<evidence type="ECO:0000313" key="2">
    <source>
        <dbReference type="Proteomes" id="UP000067738"/>
    </source>
</evidence>